<dbReference type="AlphaFoldDB" id="A0A383C2F0"/>
<protein>
    <submittedName>
        <fullName evidence="1">Uncharacterized protein</fullName>
    </submittedName>
</protein>
<sequence>MDQVKGLIPRERIILGEMVKLKL</sequence>
<reference evidence="1" key="1">
    <citation type="submission" date="2018-05" db="EMBL/GenBank/DDBJ databases">
        <authorList>
            <person name="Lanie J.A."/>
            <person name="Ng W.-L."/>
            <person name="Kazmierczak K.M."/>
            <person name="Andrzejewski T.M."/>
            <person name="Davidsen T.M."/>
            <person name="Wayne K.J."/>
            <person name="Tettelin H."/>
            <person name="Glass J.I."/>
            <person name="Rusch D."/>
            <person name="Podicherti R."/>
            <person name="Tsui H.-C.T."/>
            <person name="Winkler M.E."/>
        </authorList>
    </citation>
    <scope>NUCLEOTIDE SEQUENCE</scope>
</reference>
<name>A0A383C2F0_9ZZZZ</name>
<dbReference type="EMBL" id="UINC01205147">
    <property type="protein sequence ID" value="SVE26190.1"/>
    <property type="molecule type" value="Genomic_DNA"/>
</dbReference>
<evidence type="ECO:0000313" key="1">
    <source>
        <dbReference type="EMBL" id="SVE26190.1"/>
    </source>
</evidence>
<accession>A0A383C2F0</accession>
<organism evidence="1">
    <name type="scientific">marine metagenome</name>
    <dbReference type="NCBI Taxonomy" id="408172"/>
    <lineage>
        <taxon>unclassified sequences</taxon>
        <taxon>metagenomes</taxon>
        <taxon>ecological metagenomes</taxon>
    </lineage>
</organism>
<gene>
    <name evidence="1" type="ORF">METZ01_LOCUS479044</name>
</gene>
<proteinExistence type="predicted"/>
<feature type="non-terminal residue" evidence="1">
    <location>
        <position position="23"/>
    </location>
</feature>